<feature type="domain" description="N-acetyltransferase" evidence="3">
    <location>
        <begin position="166"/>
        <end position="330"/>
    </location>
</feature>
<dbReference type="InterPro" id="IPR000182">
    <property type="entry name" value="GNAT_dom"/>
</dbReference>
<proteinExistence type="predicted"/>
<keyword evidence="2" id="KW-0012">Acyltransferase</keyword>
<evidence type="ECO:0000313" key="4">
    <source>
        <dbReference type="EMBL" id="CAE0460391.1"/>
    </source>
</evidence>
<sequence length="330" mass="36122">MVKITWLRLGAVVAFQKKWNTAAFSVPTFTKLGHGPSVREGTRLYAAGKTTSQFPDISCVIIDPKTYGTVNDQVMDVASYRNGRTSPEQMIAAQRAKRDSFDPTASALEGVKIGLGIGAAIGIFTAIGDDADSIQGKIMAGVQNFAVIGGVTAGLLGYNNYSGNRVYVMEMKEAVNRLTVDFVASLKISQDIGFAAYLEPKYALTFKNGRFDGCNGLVATVDCQLRNSKFNVPLENGVMPKEYPEVPSPHVHVKNMDVDETVRRRGIAKKLLNNLEEWARTSTDAKLLTLEVRADNTSALALYEQFGFKKDAETKRKTRAGCLFMVKEIN</sequence>
<dbReference type="PANTHER" id="PTHR43420:SF12">
    <property type="entry name" value="N-ACETYLTRANSFERASE DOMAIN-CONTAINING PROTEIN"/>
    <property type="match status" value="1"/>
</dbReference>
<protein>
    <recommendedName>
        <fullName evidence="3">N-acetyltransferase domain-containing protein</fullName>
    </recommendedName>
</protein>
<dbReference type="AlphaFoldDB" id="A0A7S3V6E9"/>
<dbReference type="InterPro" id="IPR050680">
    <property type="entry name" value="YpeA/RimI_acetyltransf"/>
</dbReference>
<evidence type="ECO:0000259" key="3">
    <source>
        <dbReference type="PROSITE" id="PS51186"/>
    </source>
</evidence>
<gene>
    <name evidence="4" type="ORF">CDEB00056_LOCUS5232</name>
</gene>
<name>A0A7S3V6E9_9STRA</name>
<evidence type="ECO:0000256" key="1">
    <source>
        <dbReference type="ARBA" id="ARBA00022679"/>
    </source>
</evidence>
<dbReference type="SUPFAM" id="SSF55729">
    <property type="entry name" value="Acyl-CoA N-acyltransferases (Nat)"/>
    <property type="match status" value="1"/>
</dbReference>
<accession>A0A7S3V6E9</accession>
<dbReference type="CDD" id="cd04301">
    <property type="entry name" value="NAT_SF"/>
    <property type="match status" value="1"/>
</dbReference>
<reference evidence="4" key="1">
    <citation type="submission" date="2021-01" db="EMBL/GenBank/DDBJ databases">
        <authorList>
            <person name="Corre E."/>
            <person name="Pelletier E."/>
            <person name="Niang G."/>
            <person name="Scheremetjew M."/>
            <person name="Finn R."/>
            <person name="Kale V."/>
            <person name="Holt S."/>
            <person name="Cochrane G."/>
            <person name="Meng A."/>
            <person name="Brown T."/>
            <person name="Cohen L."/>
        </authorList>
    </citation>
    <scope>NUCLEOTIDE SEQUENCE</scope>
    <source>
        <strain evidence="4">MM31A-1</strain>
    </source>
</reference>
<dbReference type="GO" id="GO:0016747">
    <property type="term" value="F:acyltransferase activity, transferring groups other than amino-acyl groups"/>
    <property type="evidence" value="ECO:0007669"/>
    <property type="project" value="InterPro"/>
</dbReference>
<dbReference type="InterPro" id="IPR016181">
    <property type="entry name" value="Acyl_CoA_acyltransferase"/>
</dbReference>
<keyword evidence="1" id="KW-0808">Transferase</keyword>
<organism evidence="4">
    <name type="scientific">Chaetoceros debilis</name>
    <dbReference type="NCBI Taxonomy" id="122233"/>
    <lineage>
        <taxon>Eukaryota</taxon>
        <taxon>Sar</taxon>
        <taxon>Stramenopiles</taxon>
        <taxon>Ochrophyta</taxon>
        <taxon>Bacillariophyta</taxon>
        <taxon>Coscinodiscophyceae</taxon>
        <taxon>Chaetocerotophycidae</taxon>
        <taxon>Chaetocerotales</taxon>
        <taxon>Chaetocerotaceae</taxon>
        <taxon>Chaetoceros</taxon>
    </lineage>
</organism>
<dbReference type="Gene3D" id="3.40.630.30">
    <property type="match status" value="1"/>
</dbReference>
<dbReference type="PROSITE" id="PS51186">
    <property type="entry name" value="GNAT"/>
    <property type="match status" value="1"/>
</dbReference>
<dbReference type="EMBL" id="HBIO01007054">
    <property type="protein sequence ID" value="CAE0460391.1"/>
    <property type="molecule type" value="Transcribed_RNA"/>
</dbReference>
<dbReference type="PANTHER" id="PTHR43420">
    <property type="entry name" value="ACETYLTRANSFERASE"/>
    <property type="match status" value="1"/>
</dbReference>
<dbReference type="Pfam" id="PF00583">
    <property type="entry name" value="Acetyltransf_1"/>
    <property type="match status" value="1"/>
</dbReference>
<evidence type="ECO:0000256" key="2">
    <source>
        <dbReference type="ARBA" id="ARBA00023315"/>
    </source>
</evidence>